<name>A0A9Q3HWP0_9BASI</name>
<proteinExistence type="predicted"/>
<keyword evidence="2" id="KW-1185">Reference proteome</keyword>
<protein>
    <recommendedName>
        <fullName evidence="3">Chromo domain-containing protein</fullName>
    </recommendedName>
</protein>
<accession>A0A9Q3HWP0</accession>
<dbReference type="Proteomes" id="UP000765509">
    <property type="component" value="Unassembled WGS sequence"/>
</dbReference>
<gene>
    <name evidence="1" type="ORF">O181_057434</name>
</gene>
<comment type="caution">
    <text evidence="1">The sequence shown here is derived from an EMBL/GenBank/DDBJ whole genome shotgun (WGS) entry which is preliminary data.</text>
</comment>
<organism evidence="1 2">
    <name type="scientific">Austropuccinia psidii MF-1</name>
    <dbReference type="NCBI Taxonomy" id="1389203"/>
    <lineage>
        <taxon>Eukaryota</taxon>
        <taxon>Fungi</taxon>
        <taxon>Dikarya</taxon>
        <taxon>Basidiomycota</taxon>
        <taxon>Pucciniomycotina</taxon>
        <taxon>Pucciniomycetes</taxon>
        <taxon>Pucciniales</taxon>
        <taxon>Sphaerophragmiaceae</taxon>
        <taxon>Austropuccinia</taxon>
    </lineage>
</organism>
<evidence type="ECO:0000313" key="1">
    <source>
        <dbReference type="EMBL" id="MBW0517719.1"/>
    </source>
</evidence>
<dbReference type="EMBL" id="AVOT02026131">
    <property type="protein sequence ID" value="MBW0517719.1"/>
    <property type="molecule type" value="Genomic_DNA"/>
</dbReference>
<evidence type="ECO:0000313" key="2">
    <source>
        <dbReference type="Proteomes" id="UP000765509"/>
    </source>
</evidence>
<evidence type="ECO:0008006" key="3">
    <source>
        <dbReference type="Google" id="ProtNLM"/>
    </source>
</evidence>
<dbReference type="AlphaFoldDB" id="A0A9Q3HWP0"/>
<reference evidence="1" key="1">
    <citation type="submission" date="2021-03" db="EMBL/GenBank/DDBJ databases">
        <title>Draft genome sequence of rust myrtle Austropuccinia psidii MF-1, a brazilian biotype.</title>
        <authorList>
            <person name="Quecine M.C."/>
            <person name="Pachon D.M.R."/>
            <person name="Bonatelli M.L."/>
            <person name="Correr F.H."/>
            <person name="Franceschini L.M."/>
            <person name="Leite T.F."/>
            <person name="Margarido G.R.A."/>
            <person name="Almeida C.A."/>
            <person name="Ferrarezi J.A."/>
            <person name="Labate C.A."/>
        </authorList>
    </citation>
    <scope>NUCLEOTIDE SEQUENCE</scope>
    <source>
        <strain evidence="1">MF-1</strain>
    </source>
</reference>
<sequence>MLEKGWNPRLPADTLMKDLIDIHPKASSFKIMCNKWDKSHKVPDSKVGDLVLVSTLNSNNIKGPKKHKYSYLGPFFIVALHGANAFQVESSGELENKHPTFPVSLIKPHHPADKQLLLLRNPTPLTVSPVEQSEKKSIKRFIKEKILRGKNQREYLVRYRNPVHEGEWLVESEIPD</sequence>